<dbReference type="Proteomes" id="UP000095280">
    <property type="component" value="Unplaced"/>
</dbReference>
<feature type="compositionally biased region" description="Basic and acidic residues" evidence="1">
    <location>
        <begin position="285"/>
        <end position="297"/>
    </location>
</feature>
<accession>A0A1I8JNL7</accession>
<proteinExistence type="predicted"/>
<reference evidence="3" key="1">
    <citation type="submission" date="2016-11" db="UniProtKB">
        <authorList>
            <consortium name="WormBaseParasite"/>
        </authorList>
    </citation>
    <scope>IDENTIFICATION</scope>
</reference>
<sequence length="325" mass="35455">KVAVLQSRHQPGQCGSGALTRRFLPIGLTRRGPAYGANADISRERGRQRAAVAPGVAEPRMQNSPTERRRHSASASNDTLINNRAHRQHPVGTVELRQETLNNATIRFHLVCRARARKKLKAVTNDHVAISDTRLWRLWPRVIRPGLSPPHRPPHWAACGAENSAKLQAVSPTAAVEVQVLDRSEADMNDSGDCALTKRNKFPRISLGLVRKFAQPSCAACGCCTHKGIVHCDLKPPAVSGENEQKQLGLHHGDAKACPPKGLLERSTRSNVFFTAIPDSVALTKTEDARRGNRDTAHIGQSEATSRTEETEELSGLGVSRMSSE</sequence>
<keyword evidence="2" id="KW-1185">Reference proteome</keyword>
<protein>
    <submittedName>
        <fullName evidence="3">Protein kinase domain-containing protein</fullName>
    </submittedName>
</protein>
<dbReference type="AlphaFoldDB" id="A0A1I8JNL7"/>
<name>A0A1I8JNL7_9PLAT</name>
<evidence type="ECO:0000256" key="1">
    <source>
        <dbReference type="SAM" id="MobiDB-lite"/>
    </source>
</evidence>
<dbReference type="WBParaSite" id="snap_masked-unitig_25151-processed-gene-0.0-mRNA-1">
    <property type="protein sequence ID" value="snap_masked-unitig_25151-processed-gene-0.0-mRNA-1"/>
    <property type="gene ID" value="snap_masked-unitig_25151-processed-gene-0.0"/>
</dbReference>
<organism evidence="2 3">
    <name type="scientific">Macrostomum lignano</name>
    <dbReference type="NCBI Taxonomy" id="282301"/>
    <lineage>
        <taxon>Eukaryota</taxon>
        <taxon>Metazoa</taxon>
        <taxon>Spiralia</taxon>
        <taxon>Lophotrochozoa</taxon>
        <taxon>Platyhelminthes</taxon>
        <taxon>Rhabditophora</taxon>
        <taxon>Macrostomorpha</taxon>
        <taxon>Macrostomida</taxon>
        <taxon>Macrostomidae</taxon>
        <taxon>Macrostomum</taxon>
    </lineage>
</organism>
<feature type="region of interest" description="Disordered" evidence="1">
    <location>
        <begin position="285"/>
        <end position="325"/>
    </location>
</feature>
<evidence type="ECO:0000313" key="3">
    <source>
        <dbReference type="WBParaSite" id="snap_masked-unitig_25151-processed-gene-0.0-mRNA-1"/>
    </source>
</evidence>
<evidence type="ECO:0000313" key="2">
    <source>
        <dbReference type="Proteomes" id="UP000095280"/>
    </source>
</evidence>
<feature type="region of interest" description="Disordered" evidence="1">
    <location>
        <begin position="34"/>
        <end position="76"/>
    </location>
</feature>